<dbReference type="PROSITE" id="PS51186">
    <property type="entry name" value="GNAT"/>
    <property type="match status" value="1"/>
</dbReference>
<dbReference type="Gene3D" id="3.30.428.10">
    <property type="entry name" value="HIT-like"/>
    <property type="match status" value="1"/>
</dbReference>
<protein>
    <submittedName>
        <fullName evidence="4">GNAT family N-acetyltransferase</fullName>
        <ecNumber evidence="4">2.3.1.-</ecNumber>
    </submittedName>
</protein>
<reference evidence="4 5" key="1">
    <citation type="submission" date="2023-08" db="EMBL/GenBank/DDBJ databases">
        <title>Microbacterium aquilitoris sp. nov. and Microbacterium gwkjibeachense sp. nov., isolated from beach.</title>
        <authorList>
            <person name="Lee S.D."/>
            <person name="Yang H."/>
            <person name="Kim I."/>
        </authorList>
    </citation>
    <scope>NUCLEOTIDE SEQUENCE [LARGE SCALE GENOMIC DNA]</scope>
    <source>
        <strain evidence="4 5">KSW-18</strain>
    </source>
</reference>
<evidence type="ECO:0000259" key="2">
    <source>
        <dbReference type="PROSITE" id="PS51084"/>
    </source>
</evidence>
<sequence>MRDAVCSFCQNIVEDGFDVVARGEHILAVLDRHPINRGHVLVIPLRHAPDLASLTADEVTELALIAQAADRAIRDVLASTTTGTNLVMSNGEDADQGTPHAHLHVIPRQPGDGYEFREDATRYPLEPLSDAERDALRARLRPAARSQEEVGSTALARKDAPMFSSTVVDHWVPAVARSHTGADVVVAVDSGLPENRSVSLLRIQDGPAILAVSPEKAERLSVSDGDDISHAELVARLKDAGVTLNDPDNLFYLPAAERDALRSEAPRRETRELTAADAAAFAELTARAPEDDLDEAFVELDHWLVFGTFAGDTLASAASMYPWSGSRLADLGVITLPDYRGQGLARATVRAMSAAAIARGYEPQYRCQLDNTASVALAKTAGFRLFGEWEVIDADD</sequence>
<dbReference type="InterPro" id="IPR036265">
    <property type="entry name" value="HIT-like_sf"/>
</dbReference>
<evidence type="ECO:0000313" key="4">
    <source>
        <dbReference type="EMBL" id="MDT3330023.1"/>
    </source>
</evidence>
<keyword evidence="4" id="KW-0808">Transferase</keyword>
<feature type="short sequence motif" description="Histidine triad motif" evidence="1">
    <location>
        <begin position="100"/>
        <end position="104"/>
    </location>
</feature>
<keyword evidence="5" id="KW-1185">Reference proteome</keyword>
<dbReference type="InterPro" id="IPR001310">
    <property type="entry name" value="Histidine_triad_HIT"/>
</dbReference>
<dbReference type="PANTHER" id="PTHR46648">
    <property type="entry name" value="HIT FAMILY PROTEIN 1"/>
    <property type="match status" value="1"/>
</dbReference>
<dbReference type="PANTHER" id="PTHR46648:SF1">
    <property type="entry name" value="ADENOSINE 5'-MONOPHOSPHORAMIDASE HNT1"/>
    <property type="match status" value="1"/>
</dbReference>
<dbReference type="GO" id="GO:0016746">
    <property type="term" value="F:acyltransferase activity"/>
    <property type="evidence" value="ECO:0007669"/>
    <property type="project" value="UniProtKB-KW"/>
</dbReference>
<dbReference type="Pfam" id="PF01230">
    <property type="entry name" value="HIT"/>
    <property type="match status" value="1"/>
</dbReference>
<dbReference type="Proteomes" id="UP001262835">
    <property type="component" value="Unassembled WGS sequence"/>
</dbReference>
<dbReference type="SUPFAM" id="SSF55729">
    <property type="entry name" value="Acyl-CoA N-acyltransferases (Nat)"/>
    <property type="match status" value="1"/>
</dbReference>
<dbReference type="Pfam" id="PF12746">
    <property type="entry name" value="GNAT_acetyltran"/>
    <property type="match status" value="1"/>
</dbReference>
<organism evidence="4 5">
    <name type="scientific">Microbacterium aquilitoris</name>
    <dbReference type="NCBI Taxonomy" id="3067307"/>
    <lineage>
        <taxon>Bacteria</taxon>
        <taxon>Bacillati</taxon>
        <taxon>Actinomycetota</taxon>
        <taxon>Actinomycetes</taxon>
        <taxon>Micrococcales</taxon>
        <taxon>Microbacteriaceae</taxon>
        <taxon>Microbacterium</taxon>
    </lineage>
</organism>
<dbReference type="InterPro" id="IPR027365">
    <property type="entry name" value="GNAT_acetyltra_YdfB-like"/>
</dbReference>
<dbReference type="InterPro" id="IPR011146">
    <property type="entry name" value="HIT-like"/>
</dbReference>
<accession>A0ABU3GH44</accession>
<keyword evidence="4" id="KW-0012">Acyltransferase</keyword>
<feature type="domain" description="N-acetyltransferase" evidence="3">
    <location>
        <begin position="268"/>
        <end position="396"/>
    </location>
</feature>
<dbReference type="RefSeq" id="WP_116228203.1">
    <property type="nucleotide sequence ID" value="NZ_JAUZVT010000001.1"/>
</dbReference>
<gene>
    <name evidence="4" type="ORF">Q9S78_05000</name>
</gene>
<dbReference type="CDD" id="cd04301">
    <property type="entry name" value="NAT_SF"/>
    <property type="match status" value="1"/>
</dbReference>
<name>A0ABU3GH44_9MICO</name>
<dbReference type="EC" id="2.3.1.-" evidence="4"/>
<dbReference type="EMBL" id="JAUZVT010000001">
    <property type="protein sequence ID" value="MDT3330023.1"/>
    <property type="molecule type" value="Genomic_DNA"/>
</dbReference>
<dbReference type="InterPro" id="IPR000182">
    <property type="entry name" value="GNAT_dom"/>
</dbReference>
<evidence type="ECO:0000313" key="5">
    <source>
        <dbReference type="Proteomes" id="UP001262835"/>
    </source>
</evidence>
<dbReference type="SUPFAM" id="SSF54197">
    <property type="entry name" value="HIT-like"/>
    <property type="match status" value="1"/>
</dbReference>
<evidence type="ECO:0000259" key="3">
    <source>
        <dbReference type="PROSITE" id="PS51186"/>
    </source>
</evidence>
<dbReference type="PROSITE" id="PS51084">
    <property type="entry name" value="HIT_2"/>
    <property type="match status" value="1"/>
</dbReference>
<comment type="caution">
    <text evidence="4">The sequence shown here is derived from an EMBL/GenBank/DDBJ whole genome shotgun (WGS) entry which is preliminary data.</text>
</comment>
<dbReference type="Gene3D" id="3.40.630.30">
    <property type="match status" value="1"/>
</dbReference>
<proteinExistence type="predicted"/>
<feature type="domain" description="HIT" evidence="2">
    <location>
        <begin position="7"/>
        <end position="115"/>
    </location>
</feature>
<evidence type="ECO:0000256" key="1">
    <source>
        <dbReference type="PROSITE-ProRule" id="PRU00464"/>
    </source>
</evidence>
<dbReference type="InterPro" id="IPR016181">
    <property type="entry name" value="Acyl_CoA_acyltransferase"/>
</dbReference>